<evidence type="ECO:0000313" key="2">
    <source>
        <dbReference type="EMBL" id="MDK2063124.1"/>
    </source>
</evidence>
<sequence length="418" mass="49303">MGSDLKQIAEQLKNSQKKVQLIYAFNGTGKTRLSKEFKELIAPKSEVEENEEPIKILYYNAFTEDLFYWDNDLEHDSEPKLKIQPNSFTNWLVGQLKELGEDRNIITNFQRYANNKISPSFNEEYKYRGKDYSDREVEITVPAYSEVTFKIADSNNSEESEVNYKTIKISKGEESNFIWSIIYTLMEQVISILSELEADRISSEFNELEYIFIDDPVTSLDENHLIELASNLAYLIKSDTSNLKFIITTHNPLFYNILYNEFKNKYYKFKGTENQKITFKPNQSEKYRLSKNQDETFQLNIQNDDSPFSYHLFLLSEIKDAISNNQIKKYHFNFLRNILEKTSTFLGYKNWEELLEKIDDGNPHPFTNRIINLLSHSKHSVEEVSEPDENDKEELIKLVDFIVTKYGFWQKKEENNES</sequence>
<dbReference type="EMBL" id="JAQTJH010000018">
    <property type="protein sequence ID" value="MDK2063124.1"/>
    <property type="molecule type" value="Genomic_DNA"/>
</dbReference>
<name>A0AAW6VSW4_9BACT</name>
<organism evidence="2 3">
    <name type="scientific">Aliarcobacter butzleri</name>
    <dbReference type="NCBI Taxonomy" id="28197"/>
    <lineage>
        <taxon>Bacteria</taxon>
        <taxon>Pseudomonadati</taxon>
        <taxon>Campylobacterota</taxon>
        <taxon>Epsilonproteobacteria</taxon>
        <taxon>Campylobacterales</taxon>
        <taxon>Arcobacteraceae</taxon>
        <taxon>Aliarcobacter</taxon>
    </lineage>
</organism>
<evidence type="ECO:0000259" key="1">
    <source>
        <dbReference type="Pfam" id="PF13166"/>
    </source>
</evidence>
<dbReference type="Proteomes" id="UP001237843">
    <property type="component" value="Unassembled WGS sequence"/>
</dbReference>
<accession>A0AAW6VSW4</accession>
<dbReference type="RefSeq" id="WP_284075119.1">
    <property type="nucleotide sequence ID" value="NZ_JAQTJH010000018.1"/>
</dbReference>
<dbReference type="InterPro" id="IPR027417">
    <property type="entry name" value="P-loop_NTPase"/>
</dbReference>
<gene>
    <name evidence="2" type="ORF">PT520_11415</name>
</gene>
<evidence type="ECO:0000313" key="3">
    <source>
        <dbReference type="Proteomes" id="UP001237843"/>
    </source>
</evidence>
<comment type="caution">
    <text evidence="2">The sequence shown here is derived from an EMBL/GenBank/DDBJ whole genome shotgun (WGS) entry which is preliminary data.</text>
</comment>
<dbReference type="SUPFAM" id="SSF52540">
    <property type="entry name" value="P-loop containing nucleoside triphosphate hydrolases"/>
    <property type="match status" value="1"/>
</dbReference>
<feature type="domain" description="Protein CR006 P-loop" evidence="1">
    <location>
        <begin position="207"/>
        <end position="401"/>
    </location>
</feature>
<dbReference type="AlphaFoldDB" id="A0AAW6VSW4"/>
<reference evidence="2" key="1">
    <citation type="journal article" date="2023" name="Antibiotics">
        <title>Genomic Characterization of Antibiotic-Resistant Campylobacterales Isolated from Chilean Poultry Meat.</title>
        <authorList>
            <person name="Concha-Toloza M."/>
            <person name="Lopez-Cantillo M."/>
            <person name="Molina-Mora J.A."/>
            <person name="Collado L."/>
        </authorList>
    </citation>
    <scope>NUCLEOTIDE SEQUENCE</scope>
    <source>
        <strain evidence="2">FR1p273A</strain>
    </source>
</reference>
<proteinExistence type="predicted"/>
<reference evidence="2" key="2">
    <citation type="submission" date="2023-02" db="EMBL/GenBank/DDBJ databases">
        <authorList>
            <person name="Concha-Toloza M."/>
            <person name="Lopez-Cantillo M."/>
            <person name="Molina-Mora J."/>
            <person name="Collado L."/>
        </authorList>
    </citation>
    <scope>NUCLEOTIDE SEQUENCE</scope>
    <source>
        <strain evidence="2">FR1p273A</strain>
    </source>
</reference>
<dbReference type="InterPro" id="IPR026866">
    <property type="entry name" value="CR006_AAA"/>
</dbReference>
<dbReference type="Pfam" id="PF13166">
    <property type="entry name" value="AAA_13"/>
    <property type="match status" value="1"/>
</dbReference>
<protein>
    <submittedName>
        <fullName evidence="2">AAA family ATPase</fullName>
    </submittedName>
</protein>